<feature type="compositionally biased region" description="Low complexity" evidence="1">
    <location>
        <begin position="218"/>
        <end position="228"/>
    </location>
</feature>
<dbReference type="PANTHER" id="PTHR12271">
    <property type="entry name" value="POLY A POLYMERASE CID PAP -RELATED"/>
    <property type="match status" value="1"/>
</dbReference>
<sequence length="686" mass="80345">MDWTEYGEYGNGNSKTVDKLLVEFCYFFGYLYDYANEQVESALGRIECWTFTPPITPAAKVNRRMKQTRHTMYIAEPLISRKNVAEDRRHGDEIQLRFQQASTDQMDGHLSYLYDVILFELAERMESGYSYNVDMDSLAGCFEHVRQMYQDDDDDEQLLEYPSDRYIRKHGLNEAEYIKGYILSLDGGCYAHFPYNVQVFEGDDSSDDSSDDDDPYGDNEYYSYNNESSESNYGSDYIVLHGFYGNQVQEFLEWYAYEVPREYHDEIAALIQGLRDDYWCNRGSGGTWNGLPNGMRGATKFSANHNDNKRDRAALRQRENEDAERRQREQEEEEERREVERREQERIWREEQRAREAREEAIRQRNDRIATYMDCLERSLMSSVDRDGKVESQRQTLQDELQQHYCDWDLEVHLFGSFASGLSSKTSDADFTVYYFEHDIKELASSLKQIGYQDVSAITNARVPIVSFYNPEYDISCDINIDEPMGVINSKLIHTYRKIDDRFLTLWFAIKQIAKRHNILSGSTGYLSSYALTMMLIVFLQDVTEPAILPRLQQQSYRMTDREVDGWDCSFDRNWSNYRTYGSDNNRSVGQLLVDFCYHYGYTFHYASQEVNPCLGRIKSRSFSPPARSRRDKRPKDWPICILDPFITGRNVAGNCHRNAVDGIQECFRSACDSLKNGDINRAFRR</sequence>
<evidence type="ECO:0000313" key="3">
    <source>
        <dbReference type="EMBL" id="KAG0318835.1"/>
    </source>
</evidence>
<feature type="compositionally biased region" description="Basic and acidic residues" evidence="1">
    <location>
        <begin position="336"/>
        <end position="346"/>
    </location>
</feature>
<dbReference type="GO" id="GO:1990817">
    <property type="term" value="F:poly(A) RNA polymerase activity"/>
    <property type="evidence" value="ECO:0007669"/>
    <property type="project" value="UniProtKB-EC"/>
</dbReference>
<feature type="region of interest" description="Disordered" evidence="1">
    <location>
        <begin position="202"/>
        <end position="228"/>
    </location>
</feature>
<dbReference type="SUPFAM" id="SSF81631">
    <property type="entry name" value="PAP/OAS1 substrate-binding domain"/>
    <property type="match status" value="2"/>
</dbReference>
<dbReference type="OrthoDB" id="2274644at2759"/>
<feature type="domain" description="Poly(A) RNA polymerase mitochondrial-like central palm" evidence="2">
    <location>
        <begin position="390"/>
        <end position="497"/>
    </location>
</feature>
<dbReference type="InterPro" id="IPR043519">
    <property type="entry name" value="NT_sf"/>
</dbReference>
<proteinExistence type="predicted"/>
<dbReference type="GO" id="GO:0010605">
    <property type="term" value="P:negative regulation of macromolecule metabolic process"/>
    <property type="evidence" value="ECO:0007669"/>
    <property type="project" value="UniProtKB-ARBA"/>
</dbReference>
<evidence type="ECO:0000259" key="2">
    <source>
        <dbReference type="Pfam" id="PF22600"/>
    </source>
</evidence>
<dbReference type="CDD" id="cd05402">
    <property type="entry name" value="NT_PAP_TUTase"/>
    <property type="match status" value="1"/>
</dbReference>
<feature type="region of interest" description="Disordered" evidence="1">
    <location>
        <begin position="291"/>
        <end position="346"/>
    </location>
</feature>
<dbReference type="Gene3D" id="3.30.460.10">
    <property type="entry name" value="Beta Polymerase, domain 2"/>
    <property type="match status" value="1"/>
</dbReference>
<reference evidence="3" key="1">
    <citation type="journal article" date="2020" name="Fungal Divers.">
        <title>Resolving the Mortierellaceae phylogeny through synthesis of multi-gene phylogenetics and phylogenomics.</title>
        <authorList>
            <person name="Vandepol N."/>
            <person name="Liber J."/>
            <person name="Desiro A."/>
            <person name="Na H."/>
            <person name="Kennedy M."/>
            <person name="Barry K."/>
            <person name="Grigoriev I.V."/>
            <person name="Miller A.N."/>
            <person name="O'Donnell K."/>
            <person name="Stajich J.E."/>
            <person name="Bonito G."/>
        </authorList>
    </citation>
    <scope>NUCLEOTIDE SEQUENCE</scope>
    <source>
        <strain evidence="3">NVP60</strain>
    </source>
</reference>
<dbReference type="EMBL" id="JAAAIN010000175">
    <property type="protein sequence ID" value="KAG0318835.1"/>
    <property type="molecule type" value="Genomic_DNA"/>
</dbReference>
<dbReference type="GO" id="GO:0031123">
    <property type="term" value="P:RNA 3'-end processing"/>
    <property type="evidence" value="ECO:0007669"/>
    <property type="project" value="TreeGrafter"/>
</dbReference>
<dbReference type="Pfam" id="PF22600">
    <property type="entry name" value="MTPAP-like_central"/>
    <property type="match status" value="1"/>
</dbReference>
<dbReference type="GO" id="GO:0005737">
    <property type="term" value="C:cytoplasm"/>
    <property type="evidence" value="ECO:0007669"/>
    <property type="project" value="UniProtKB-SubCell"/>
</dbReference>
<dbReference type="Gene3D" id="1.10.1410.10">
    <property type="match status" value="1"/>
</dbReference>
<dbReference type="AlphaFoldDB" id="A0A9P6REV8"/>
<feature type="compositionally biased region" description="Basic and acidic residues" evidence="1">
    <location>
        <begin position="306"/>
        <end position="329"/>
    </location>
</feature>
<comment type="caution">
    <text evidence="3">The sequence shown here is derived from an EMBL/GenBank/DDBJ whole genome shotgun (WGS) entry which is preliminary data.</text>
</comment>
<dbReference type="PANTHER" id="PTHR12271:SF40">
    <property type="entry name" value="POLY(A) RNA POLYMERASE GLD2"/>
    <property type="match status" value="1"/>
</dbReference>
<evidence type="ECO:0000313" key="4">
    <source>
        <dbReference type="Proteomes" id="UP000823405"/>
    </source>
</evidence>
<name>A0A9P6REV8_9FUNG</name>
<feature type="compositionally biased region" description="Acidic residues" evidence="1">
    <location>
        <begin position="202"/>
        <end position="217"/>
    </location>
</feature>
<dbReference type="GO" id="GO:0046872">
    <property type="term" value="F:metal ion binding"/>
    <property type="evidence" value="ECO:0007669"/>
    <property type="project" value="UniProtKB-KW"/>
</dbReference>
<dbReference type="InterPro" id="IPR054708">
    <property type="entry name" value="MTPAP-like_central"/>
</dbReference>
<organism evidence="3 4">
    <name type="scientific">Linnemannia gamsii</name>
    <dbReference type="NCBI Taxonomy" id="64522"/>
    <lineage>
        <taxon>Eukaryota</taxon>
        <taxon>Fungi</taxon>
        <taxon>Fungi incertae sedis</taxon>
        <taxon>Mucoromycota</taxon>
        <taxon>Mortierellomycotina</taxon>
        <taxon>Mortierellomycetes</taxon>
        <taxon>Mortierellales</taxon>
        <taxon>Mortierellaceae</taxon>
        <taxon>Linnemannia</taxon>
    </lineage>
</organism>
<keyword evidence="4" id="KW-1185">Reference proteome</keyword>
<protein>
    <recommendedName>
        <fullName evidence="2">Poly(A) RNA polymerase mitochondrial-like central palm domain-containing protein</fullName>
    </recommendedName>
</protein>
<accession>A0A9P6REV8</accession>
<dbReference type="SUPFAM" id="SSF81301">
    <property type="entry name" value="Nucleotidyltransferase"/>
    <property type="match status" value="1"/>
</dbReference>
<gene>
    <name evidence="3" type="ORF">BGZ97_003216</name>
</gene>
<evidence type="ECO:0000256" key="1">
    <source>
        <dbReference type="SAM" id="MobiDB-lite"/>
    </source>
</evidence>
<dbReference type="Proteomes" id="UP000823405">
    <property type="component" value="Unassembled WGS sequence"/>
</dbReference>